<evidence type="ECO:0000313" key="3">
    <source>
        <dbReference type="EMBL" id="SEL20431.1"/>
    </source>
</evidence>
<dbReference type="NCBIfam" id="TIGR02595">
    <property type="entry name" value="PEP_CTERM"/>
    <property type="match status" value="1"/>
</dbReference>
<proteinExistence type="predicted"/>
<name>A0A1H7NAT4_9GAMM</name>
<dbReference type="AlphaFoldDB" id="A0A1H7NAT4"/>
<organism evidence="3 4">
    <name type="scientific">Colwellia chukchiensis</name>
    <dbReference type="NCBI Taxonomy" id="641665"/>
    <lineage>
        <taxon>Bacteria</taxon>
        <taxon>Pseudomonadati</taxon>
        <taxon>Pseudomonadota</taxon>
        <taxon>Gammaproteobacteria</taxon>
        <taxon>Alteromonadales</taxon>
        <taxon>Colwelliaceae</taxon>
        <taxon>Colwellia</taxon>
    </lineage>
</organism>
<dbReference type="RefSeq" id="WP_085284879.1">
    <property type="nucleotide sequence ID" value="NZ_FOBI01000007.1"/>
</dbReference>
<keyword evidence="1" id="KW-0732">Signal</keyword>
<dbReference type="OrthoDB" id="6228860at2"/>
<reference evidence="4" key="1">
    <citation type="submission" date="2016-10" db="EMBL/GenBank/DDBJ databases">
        <authorList>
            <person name="Varghese N."/>
            <person name="Submissions S."/>
        </authorList>
    </citation>
    <scope>NUCLEOTIDE SEQUENCE [LARGE SCALE GENOMIC DNA]</scope>
    <source>
        <strain evidence="4">CGMCC 1.9127</strain>
    </source>
</reference>
<dbReference type="EMBL" id="FOBI01000007">
    <property type="protein sequence ID" value="SEL20431.1"/>
    <property type="molecule type" value="Genomic_DNA"/>
</dbReference>
<feature type="signal peptide" evidence="1">
    <location>
        <begin position="1"/>
        <end position="20"/>
    </location>
</feature>
<evidence type="ECO:0000259" key="2">
    <source>
        <dbReference type="Pfam" id="PF07589"/>
    </source>
</evidence>
<dbReference type="Pfam" id="PF07589">
    <property type="entry name" value="PEP-CTERM"/>
    <property type="match status" value="1"/>
</dbReference>
<dbReference type="Proteomes" id="UP000199297">
    <property type="component" value="Unassembled WGS sequence"/>
</dbReference>
<sequence length="201" mass="21718">MKATVLGLLMFLGLSFSANAAHIDELGINITLVSSDGNGNFSVLYEEYFGADGWMWGRDNPNLWNADYRASVSASLAQGPGTLSNPGNFFATFDGITDLNANETLGFGTSQINMHFVNDTTDAARYSKILDFTITGFDRTQSYLVDVSANDCCYVVGSGSTSFNGQLQFDITQVVGVPEPTTLGLMLLATFGLFGRQLRKK</sequence>
<gene>
    <name evidence="3" type="ORF">SAMN05216262_10778</name>
</gene>
<protein>
    <submittedName>
        <fullName evidence="3">PEP-CTERM protein-sorting domain-containing protein</fullName>
    </submittedName>
</protein>
<evidence type="ECO:0000256" key="1">
    <source>
        <dbReference type="SAM" id="SignalP"/>
    </source>
</evidence>
<keyword evidence="4" id="KW-1185">Reference proteome</keyword>
<evidence type="ECO:0000313" key="4">
    <source>
        <dbReference type="Proteomes" id="UP000199297"/>
    </source>
</evidence>
<accession>A0A1H7NAT4</accession>
<dbReference type="InterPro" id="IPR013424">
    <property type="entry name" value="Ice-binding_C"/>
</dbReference>
<feature type="chain" id="PRO_5011783223" evidence="1">
    <location>
        <begin position="21"/>
        <end position="201"/>
    </location>
</feature>
<feature type="domain" description="Ice-binding protein C-terminal" evidence="2">
    <location>
        <begin position="177"/>
        <end position="200"/>
    </location>
</feature>
<dbReference type="STRING" id="641665.GCA_002104455_03384"/>